<evidence type="ECO:0000256" key="2">
    <source>
        <dbReference type="ARBA" id="ARBA00023012"/>
    </source>
</evidence>
<dbReference type="InterPro" id="IPR051677">
    <property type="entry name" value="AfsR-DnrI-RedD_regulator"/>
</dbReference>
<dbReference type="GO" id="GO:0043531">
    <property type="term" value="F:ADP binding"/>
    <property type="evidence" value="ECO:0007669"/>
    <property type="project" value="InterPro"/>
</dbReference>
<dbReference type="Proteomes" id="UP001142400">
    <property type="component" value="Unassembled WGS sequence"/>
</dbReference>
<comment type="similarity">
    <text evidence="1">Belongs to the AfsR/DnrI/RedD regulatory family.</text>
</comment>
<dbReference type="Pfam" id="PF00486">
    <property type="entry name" value="Trans_reg_C"/>
    <property type="match status" value="1"/>
</dbReference>
<evidence type="ECO:0000256" key="4">
    <source>
        <dbReference type="ARBA" id="ARBA00023125"/>
    </source>
</evidence>
<keyword evidence="2" id="KW-0902">Two-component regulatory system</keyword>
<dbReference type="Gene3D" id="1.25.40.10">
    <property type="entry name" value="Tetratricopeptide repeat domain"/>
    <property type="match status" value="1"/>
</dbReference>
<dbReference type="InterPro" id="IPR016032">
    <property type="entry name" value="Sig_transdc_resp-reg_C-effctor"/>
</dbReference>
<dbReference type="GO" id="GO:0000160">
    <property type="term" value="P:phosphorelay signal transduction system"/>
    <property type="evidence" value="ECO:0007669"/>
    <property type="project" value="UniProtKB-KW"/>
</dbReference>
<feature type="DNA-binding region" description="OmpR/PhoB-type" evidence="6">
    <location>
        <begin position="1"/>
        <end position="99"/>
    </location>
</feature>
<protein>
    <submittedName>
        <fullName evidence="9">NB-ARC domain-containing protein</fullName>
    </submittedName>
</protein>
<sequence>MQSNPPNHLCFKILGALEAWDGDRRLNLDGPVNERVLGLLLLESGWVVPIPRLVEAVWGEDPPSTATQQIRKAVARLRHQIPSGQEIILTERHGYRLVVDDDSLDLRLFDLWTHRAQAAHAEGRLKDAVADLTAALGLWRGSILVGAGGPLIDTLRPAWEERHIAAIEHCFDLRLDLGETSELIADLRESVVAHPFRETLMRQLMLALYRAGRQAEAVEEYARIRSLLAGELGIDPSPELTELHEAILRGEAWLTAGRDQKPPAEEPSIVAAPRSIPRDLADFTGRQDELRRLTTMAHPVAEQTGPRIVVVEGMGGSGKTALAMHVAHRLAGDYPDGQLYLDLRGFASAEEPLSPERGLGDLLRALGVADECVADDNDCRLTKWRMTSAKRRILLILDDAWDVAQVRPLLPTAAGSLVLITSRVRLPELEGAEELSLAVLGEEDGVELMRRLLGHERVAAEPKATARLVSLCGGLPLALRICAARLRKRPHWSVRHLTDRLEDDTHALRELESGDRSVAGVLRTSYRVMEPAHQDAFRLLTLHPGADFDVSAAAALLGTGPDSAERILEYLLDVNLLQQFEFGRYSFHSLVHSFARSLPAPNSAEETEAVGRLAAQTVTRVESACDVLLTGQVRYRPAWSIGNGSASPPHGGPDHALRWLDRERSNILAIISQARQWGLSHHAAKLSRAMALCQQAQNPSADSASPARPGRAVKGG</sequence>
<accession>A0A9X2RVU7</accession>
<dbReference type="SUPFAM" id="SSF48452">
    <property type="entry name" value="TPR-like"/>
    <property type="match status" value="1"/>
</dbReference>
<feature type="domain" description="OmpR/PhoB-type" evidence="8">
    <location>
        <begin position="1"/>
        <end position="99"/>
    </location>
</feature>
<dbReference type="AlphaFoldDB" id="A0A9X2RVU7"/>
<evidence type="ECO:0000256" key="6">
    <source>
        <dbReference type="PROSITE-ProRule" id="PRU01091"/>
    </source>
</evidence>
<gene>
    <name evidence="9" type="ORF">NQU54_16120</name>
</gene>
<evidence type="ECO:0000256" key="3">
    <source>
        <dbReference type="ARBA" id="ARBA00023015"/>
    </source>
</evidence>
<dbReference type="Gene3D" id="3.40.50.300">
    <property type="entry name" value="P-loop containing nucleotide triphosphate hydrolases"/>
    <property type="match status" value="1"/>
</dbReference>
<dbReference type="GO" id="GO:0006355">
    <property type="term" value="P:regulation of DNA-templated transcription"/>
    <property type="evidence" value="ECO:0007669"/>
    <property type="project" value="InterPro"/>
</dbReference>
<organism evidence="9 10">
    <name type="scientific">Streptomyces malaysiensis subsp. samsunensis</name>
    <dbReference type="NCBI Taxonomy" id="459658"/>
    <lineage>
        <taxon>Bacteria</taxon>
        <taxon>Bacillati</taxon>
        <taxon>Actinomycetota</taxon>
        <taxon>Actinomycetes</taxon>
        <taxon>Kitasatosporales</taxon>
        <taxon>Streptomycetaceae</taxon>
        <taxon>Streptomyces</taxon>
        <taxon>Streptomyces violaceusniger group</taxon>
    </lineage>
</organism>
<keyword evidence="4 6" id="KW-0238">DNA-binding</keyword>
<keyword evidence="5" id="KW-0804">Transcription</keyword>
<evidence type="ECO:0000313" key="10">
    <source>
        <dbReference type="Proteomes" id="UP001142400"/>
    </source>
</evidence>
<dbReference type="InterPro" id="IPR036388">
    <property type="entry name" value="WH-like_DNA-bd_sf"/>
</dbReference>
<evidence type="ECO:0000313" key="9">
    <source>
        <dbReference type="EMBL" id="MCQ8830550.1"/>
    </source>
</evidence>
<dbReference type="PANTHER" id="PTHR35807:SF1">
    <property type="entry name" value="TRANSCRIPTIONAL REGULATOR REDD"/>
    <property type="match status" value="1"/>
</dbReference>
<dbReference type="InterPro" id="IPR005158">
    <property type="entry name" value="BTAD"/>
</dbReference>
<dbReference type="PRINTS" id="PR00364">
    <property type="entry name" value="DISEASERSIST"/>
</dbReference>
<dbReference type="EMBL" id="JANIIC010000016">
    <property type="protein sequence ID" value="MCQ8830550.1"/>
    <property type="molecule type" value="Genomic_DNA"/>
</dbReference>
<dbReference type="SUPFAM" id="SSF52540">
    <property type="entry name" value="P-loop containing nucleoside triphosphate hydrolases"/>
    <property type="match status" value="1"/>
</dbReference>
<dbReference type="Pfam" id="PF13191">
    <property type="entry name" value="AAA_16"/>
    <property type="match status" value="1"/>
</dbReference>
<feature type="region of interest" description="Disordered" evidence="7">
    <location>
        <begin position="697"/>
        <end position="716"/>
    </location>
</feature>
<dbReference type="CDD" id="cd15831">
    <property type="entry name" value="BTAD"/>
    <property type="match status" value="1"/>
</dbReference>
<proteinExistence type="inferred from homology"/>
<keyword evidence="3" id="KW-0805">Transcription regulation</keyword>
<dbReference type="RefSeq" id="WP_257631664.1">
    <property type="nucleotide sequence ID" value="NZ_JANIIC010000016.1"/>
</dbReference>
<dbReference type="SUPFAM" id="SSF46894">
    <property type="entry name" value="C-terminal effector domain of the bipartite response regulators"/>
    <property type="match status" value="1"/>
</dbReference>
<name>A0A9X2RVU7_STRMQ</name>
<dbReference type="SMART" id="SM01043">
    <property type="entry name" value="BTAD"/>
    <property type="match status" value="1"/>
</dbReference>
<dbReference type="PANTHER" id="PTHR35807">
    <property type="entry name" value="TRANSCRIPTIONAL REGULATOR REDD-RELATED"/>
    <property type="match status" value="1"/>
</dbReference>
<comment type="caution">
    <text evidence="9">The sequence shown here is derived from an EMBL/GenBank/DDBJ whole genome shotgun (WGS) entry which is preliminary data.</text>
</comment>
<evidence type="ECO:0000256" key="5">
    <source>
        <dbReference type="ARBA" id="ARBA00023163"/>
    </source>
</evidence>
<dbReference type="InterPro" id="IPR041664">
    <property type="entry name" value="AAA_16"/>
</dbReference>
<evidence type="ECO:0000256" key="1">
    <source>
        <dbReference type="ARBA" id="ARBA00005820"/>
    </source>
</evidence>
<dbReference type="InterPro" id="IPR011990">
    <property type="entry name" value="TPR-like_helical_dom_sf"/>
</dbReference>
<evidence type="ECO:0000256" key="7">
    <source>
        <dbReference type="SAM" id="MobiDB-lite"/>
    </source>
</evidence>
<dbReference type="GO" id="GO:0003677">
    <property type="term" value="F:DNA binding"/>
    <property type="evidence" value="ECO:0007669"/>
    <property type="project" value="UniProtKB-UniRule"/>
</dbReference>
<dbReference type="Gene3D" id="1.10.10.10">
    <property type="entry name" value="Winged helix-like DNA-binding domain superfamily/Winged helix DNA-binding domain"/>
    <property type="match status" value="1"/>
</dbReference>
<dbReference type="InterPro" id="IPR027417">
    <property type="entry name" value="P-loop_NTPase"/>
</dbReference>
<keyword evidence="10" id="KW-1185">Reference proteome</keyword>
<dbReference type="PROSITE" id="PS51755">
    <property type="entry name" value="OMPR_PHOB"/>
    <property type="match status" value="1"/>
</dbReference>
<dbReference type="SMART" id="SM00862">
    <property type="entry name" value="Trans_reg_C"/>
    <property type="match status" value="1"/>
</dbReference>
<reference evidence="9" key="1">
    <citation type="submission" date="2022-06" db="EMBL/GenBank/DDBJ databases">
        <title>WGS of actinobacteria.</title>
        <authorList>
            <person name="Thawai C."/>
        </authorList>
    </citation>
    <scope>NUCLEOTIDE SEQUENCE</scope>
    <source>
        <strain evidence="9">DSM 42010</strain>
    </source>
</reference>
<evidence type="ECO:0000259" key="8">
    <source>
        <dbReference type="PROSITE" id="PS51755"/>
    </source>
</evidence>
<dbReference type="InterPro" id="IPR001867">
    <property type="entry name" value="OmpR/PhoB-type_DNA-bd"/>
</dbReference>
<dbReference type="Pfam" id="PF03704">
    <property type="entry name" value="BTAD"/>
    <property type="match status" value="1"/>
</dbReference>